<dbReference type="PROSITE" id="PS51228">
    <property type="entry name" value="ACB_2"/>
    <property type="match status" value="1"/>
</dbReference>
<dbReference type="PRINTS" id="PR00689">
    <property type="entry name" value="ACOABINDINGP"/>
</dbReference>
<comment type="subcellular location">
    <subcellularLocation>
        <location evidence="1">Peroxisome</location>
    </subcellularLocation>
</comment>
<evidence type="ECO:0000313" key="7">
    <source>
        <dbReference type="Proteomes" id="UP000002281"/>
    </source>
</evidence>
<reference evidence="6" key="3">
    <citation type="submission" date="2025-09" db="UniProtKB">
        <authorList>
            <consortium name="Ensembl"/>
        </authorList>
    </citation>
    <scope>IDENTIFICATION</scope>
    <source>
        <strain evidence="6">Thoroughbred</strain>
    </source>
</reference>
<dbReference type="FunFam" id="3.90.226.10:FF:000084">
    <property type="entry name" value="Enoyl-CoA delta isomerase 2, mitochondrial"/>
    <property type="match status" value="1"/>
</dbReference>
<feature type="domain" description="ACB" evidence="5">
    <location>
        <begin position="151"/>
        <end position="236"/>
    </location>
</feature>
<dbReference type="Proteomes" id="UP000002281">
    <property type="component" value="Chromosome 20"/>
</dbReference>
<keyword evidence="9" id="KW-1267">Proteomics identification</keyword>
<feature type="compositionally biased region" description="Basic and acidic residues" evidence="4">
    <location>
        <begin position="1"/>
        <end position="10"/>
    </location>
</feature>
<dbReference type="GeneTree" id="ENSGT00940000155105"/>
<feature type="compositionally biased region" description="Low complexity" evidence="4">
    <location>
        <begin position="18"/>
        <end position="29"/>
    </location>
</feature>
<proteinExistence type="evidence at protein level"/>
<dbReference type="PaxDb" id="9796-ENSECAP00000024110"/>
<feature type="compositionally biased region" description="Pro residues" evidence="4">
    <location>
        <begin position="88"/>
        <end position="103"/>
    </location>
</feature>
<dbReference type="InterPro" id="IPR014352">
    <property type="entry name" value="FERM/acyl-CoA-bd_prot_sf"/>
</dbReference>
<dbReference type="SUPFAM" id="SSF52096">
    <property type="entry name" value="ClpP/crotonase"/>
    <property type="match status" value="1"/>
</dbReference>
<evidence type="ECO:0000313" key="8">
    <source>
        <dbReference type="VGNC" id="VGNC:17408"/>
    </source>
</evidence>
<dbReference type="OrthoDB" id="409763at2759"/>
<sequence>MKACAEDIRETLPMPRRAAGSADLASSGANTVFPPRTPPRVPPPASDAAPAAGLGAAAPPTAAPEGRRGAAESEVSGARRRSSQRPACPVPRPRHPPGPCPVRPRPRRGSMAGAAVRLARRWAASAVRSPVQDARFPALKLHVGGTAMRASQKDLENAVNQMKLLKKDPGNEVKLKLYALYKQATEGPCNMPKPGIYDLIRKAKWEAWNTLGNLPKETARQNYVDLVSSLCSSSESSSQGKPGADREQLRYETLVVTSEDGITKIMLNRPSKKNAVNLQMYQEIVLALKAASQDDSTITVLTGNGDYYSSGNDLTNFTNTSPGEIQEKAKNSLILVREFVGCFIDFPKPLIAVVNGPAVGIAVTLLGLFDIVYASDRATFHTPFSRLGLHPEGCSSYTFPKIMGPTKATEMLIFGKKLTAEEACAQGLVTEVFPDRTFQKEVWTRLKAYAKLPSNVLRISKQVIRNREKEKLHSVNVEENSVLQGTVLSDEAVNAVMNFLSKRAKL</sequence>
<evidence type="ECO:0007829" key="9">
    <source>
        <dbReference type="PeptideAtlas" id="A0A3Q2GTY0"/>
    </source>
</evidence>
<dbReference type="InterPro" id="IPR029045">
    <property type="entry name" value="ClpP/crotonase-like_dom_sf"/>
</dbReference>
<keyword evidence="3" id="KW-0413">Isomerase</keyword>
<evidence type="ECO:0000256" key="1">
    <source>
        <dbReference type="ARBA" id="ARBA00004275"/>
    </source>
</evidence>
<dbReference type="Gene3D" id="1.20.80.10">
    <property type="match status" value="1"/>
</dbReference>
<reference evidence="6 7" key="1">
    <citation type="journal article" date="2009" name="Science">
        <title>Genome sequence, comparative analysis, and population genetics of the domestic horse.</title>
        <authorList>
            <consortium name="Broad Institute Genome Sequencing Platform"/>
            <consortium name="Broad Institute Whole Genome Assembly Team"/>
            <person name="Wade C.M."/>
            <person name="Giulotto E."/>
            <person name="Sigurdsson S."/>
            <person name="Zoli M."/>
            <person name="Gnerre S."/>
            <person name="Imsland F."/>
            <person name="Lear T.L."/>
            <person name="Adelson D.L."/>
            <person name="Bailey E."/>
            <person name="Bellone R.R."/>
            <person name="Bloecker H."/>
            <person name="Distl O."/>
            <person name="Edgar R.C."/>
            <person name="Garber M."/>
            <person name="Leeb T."/>
            <person name="Mauceli E."/>
            <person name="MacLeod J.N."/>
            <person name="Penedo M.C.T."/>
            <person name="Raison J.M."/>
            <person name="Sharpe T."/>
            <person name="Vogel J."/>
            <person name="Andersson L."/>
            <person name="Antczak D.F."/>
            <person name="Biagi T."/>
            <person name="Binns M.M."/>
            <person name="Chowdhary B.P."/>
            <person name="Coleman S.J."/>
            <person name="Della Valle G."/>
            <person name="Fryc S."/>
            <person name="Guerin G."/>
            <person name="Hasegawa T."/>
            <person name="Hill E.W."/>
            <person name="Jurka J."/>
            <person name="Kiialainen A."/>
            <person name="Lindgren G."/>
            <person name="Liu J."/>
            <person name="Magnani E."/>
            <person name="Mickelson J.R."/>
            <person name="Murray J."/>
            <person name="Nergadze S.G."/>
            <person name="Onofrio R."/>
            <person name="Pedroni S."/>
            <person name="Piras M.F."/>
            <person name="Raudsepp T."/>
            <person name="Rocchi M."/>
            <person name="Roeed K.H."/>
            <person name="Ryder O.A."/>
            <person name="Searle S."/>
            <person name="Skow L."/>
            <person name="Swinburne J.E."/>
            <person name="Syvaenen A.C."/>
            <person name="Tozaki T."/>
            <person name="Valberg S.J."/>
            <person name="Vaudin M."/>
            <person name="White J.R."/>
            <person name="Zody M.C."/>
            <person name="Lander E.S."/>
            <person name="Lindblad-Toh K."/>
        </authorList>
    </citation>
    <scope>NUCLEOTIDE SEQUENCE [LARGE SCALE GENOMIC DNA]</scope>
    <source>
        <strain evidence="6 7">Thoroughbred</strain>
    </source>
</reference>
<dbReference type="SUPFAM" id="SSF47027">
    <property type="entry name" value="Acyl-CoA binding protein"/>
    <property type="match status" value="1"/>
</dbReference>
<evidence type="ECO:0000256" key="3">
    <source>
        <dbReference type="ARBA" id="ARBA00023235"/>
    </source>
</evidence>
<feature type="compositionally biased region" description="Pro residues" evidence="4">
    <location>
        <begin position="35"/>
        <end position="45"/>
    </location>
</feature>
<dbReference type="PANTHER" id="PTHR43684">
    <property type="match status" value="1"/>
</dbReference>
<organism evidence="6 7">
    <name type="scientific">Equus caballus</name>
    <name type="common">Horse</name>
    <dbReference type="NCBI Taxonomy" id="9796"/>
    <lineage>
        <taxon>Eukaryota</taxon>
        <taxon>Metazoa</taxon>
        <taxon>Chordata</taxon>
        <taxon>Craniata</taxon>
        <taxon>Vertebrata</taxon>
        <taxon>Euteleostomi</taxon>
        <taxon>Mammalia</taxon>
        <taxon>Eutheria</taxon>
        <taxon>Laurasiatheria</taxon>
        <taxon>Perissodactyla</taxon>
        <taxon>Equidae</taxon>
        <taxon>Equus</taxon>
    </lineage>
</organism>
<dbReference type="CDD" id="cd06558">
    <property type="entry name" value="crotonase-like"/>
    <property type="match status" value="1"/>
</dbReference>
<dbReference type="Pfam" id="PF00887">
    <property type="entry name" value="ACBP"/>
    <property type="match status" value="1"/>
</dbReference>
<dbReference type="InterPro" id="IPR051053">
    <property type="entry name" value="ECH/Chromodomain_protein"/>
</dbReference>
<dbReference type="VGNC" id="VGNC:17408">
    <property type="gene designation" value="ECI2"/>
</dbReference>
<dbReference type="InterPro" id="IPR022408">
    <property type="entry name" value="Acyl-CoA-binding_prot_CS"/>
</dbReference>
<evidence type="ECO:0000256" key="2">
    <source>
        <dbReference type="ARBA" id="ARBA00023140"/>
    </source>
</evidence>
<dbReference type="PROSITE" id="PS00880">
    <property type="entry name" value="ACB_1"/>
    <property type="match status" value="1"/>
</dbReference>
<dbReference type="GO" id="GO:0000062">
    <property type="term" value="F:fatty-acyl-CoA binding"/>
    <property type="evidence" value="ECO:0007669"/>
    <property type="project" value="InterPro"/>
</dbReference>
<dbReference type="InterPro" id="IPR035984">
    <property type="entry name" value="Acyl-CoA-binding_sf"/>
</dbReference>
<feature type="compositionally biased region" description="Low complexity" evidence="4">
    <location>
        <begin position="46"/>
        <end position="64"/>
    </location>
</feature>
<dbReference type="STRING" id="9796.ENSECAP00000024110"/>
<dbReference type="FunFam" id="1.20.80.10:FF:000026">
    <property type="entry name" value="Enoyl-CoA delta isomerase 2, mitochondrial"/>
    <property type="match status" value="1"/>
</dbReference>
<protein>
    <submittedName>
        <fullName evidence="6">Enoyl-CoA delta isomerase 2</fullName>
    </submittedName>
</protein>
<dbReference type="GO" id="GO:0004165">
    <property type="term" value="F:delta(3)-delta(2)-enoyl-CoA isomerase activity"/>
    <property type="evidence" value="ECO:0000318"/>
    <property type="project" value="GO_Central"/>
</dbReference>
<dbReference type="Gene3D" id="3.90.226.10">
    <property type="entry name" value="2-enoyl-CoA Hydratase, Chain A, domain 1"/>
    <property type="match status" value="1"/>
</dbReference>
<keyword evidence="7" id="KW-1185">Reference proteome</keyword>
<name>A0A3Q2GTY0_HORSE</name>
<dbReference type="Bgee" id="ENSECAG00000000313">
    <property type="expression patterns" value="Expressed in adult mammalian kidney and 23 other cell types or tissues"/>
</dbReference>
<dbReference type="InterPro" id="IPR014748">
    <property type="entry name" value="Enoyl-CoA_hydra_C"/>
</dbReference>
<evidence type="ECO:0000313" key="6">
    <source>
        <dbReference type="Ensembl" id="ENSECAP00000024110.2"/>
    </source>
</evidence>
<evidence type="ECO:0000256" key="4">
    <source>
        <dbReference type="SAM" id="MobiDB-lite"/>
    </source>
</evidence>
<dbReference type="PANTHER" id="PTHR43684:SF1">
    <property type="entry name" value="ENOYL-COA DELTA ISOMERASE 2"/>
    <property type="match status" value="1"/>
</dbReference>
<feature type="region of interest" description="Disordered" evidence="4">
    <location>
        <begin position="1"/>
        <end position="109"/>
    </location>
</feature>
<keyword evidence="2" id="KW-0576">Peroxisome</keyword>
<dbReference type="InterPro" id="IPR001753">
    <property type="entry name" value="Enoyl-CoA_hydra/iso"/>
</dbReference>
<reference evidence="6" key="2">
    <citation type="submission" date="2025-08" db="UniProtKB">
        <authorList>
            <consortium name="Ensembl"/>
        </authorList>
    </citation>
    <scope>IDENTIFICATION</scope>
    <source>
        <strain evidence="6">Thoroughbred</strain>
    </source>
</reference>
<evidence type="ECO:0000259" key="5">
    <source>
        <dbReference type="PROSITE" id="PS51228"/>
    </source>
</evidence>
<dbReference type="GO" id="GO:0005739">
    <property type="term" value="C:mitochondrion"/>
    <property type="evidence" value="ECO:0000318"/>
    <property type="project" value="GO_Central"/>
</dbReference>
<dbReference type="Pfam" id="PF00378">
    <property type="entry name" value="ECH_1"/>
    <property type="match status" value="1"/>
</dbReference>
<dbReference type="AlphaFoldDB" id="A0A3Q2GTY0"/>
<dbReference type="Ensembl" id="ENSECAT00000029873.2">
    <property type="protein sequence ID" value="ENSECAP00000024110.2"/>
    <property type="gene ID" value="ENSECAG00000000313.4"/>
</dbReference>
<dbReference type="GO" id="GO:0005777">
    <property type="term" value="C:peroxisome"/>
    <property type="evidence" value="ECO:0000318"/>
    <property type="project" value="GO_Central"/>
</dbReference>
<dbReference type="InParanoid" id="A0A3Q2GTY0"/>
<dbReference type="Gene3D" id="1.10.12.10">
    <property type="entry name" value="Lyase 2-enoyl-coa Hydratase, Chain A, domain 2"/>
    <property type="match status" value="1"/>
</dbReference>
<gene>
    <name evidence="6 8" type="primary">ECI2</name>
</gene>
<accession>A0A3Q2GTY0</accession>
<dbReference type="InterPro" id="IPR000582">
    <property type="entry name" value="Acyl-CoA-binding_protein"/>
</dbReference>